<feature type="chain" id="PRO_5024330114" description="Glycine-rich protein" evidence="2">
    <location>
        <begin position="20"/>
        <end position="85"/>
    </location>
</feature>
<dbReference type="PANTHER" id="PTHR36040:SF3">
    <property type="entry name" value="OS04G0188500 PROTEIN"/>
    <property type="match status" value="1"/>
</dbReference>
<evidence type="ECO:0000256" key="1">
    <source>
        <dbReference type="SAM" id="MobiDB-lite"/>
    </source>
</evidence>
<protein>
    <recommendedName>
        <fullName evidence="5">Glycine-rich protein</fullName>
    </recommendedName>
</protein>
<evidence type="ECO:0000313" key="4">
    <source>
        <dbReference type="Proteomes" id="UP000327013"/>
    </source>
</evidence>
<reference evidence="3 4" key="1">
    <citation type="submission" date="2019-06" db="EMBL/GenBank/DDBJ databases">
        <title>A chromosomal-level reference genome of Carpinus fangiana (Coryloideae, Betulaceae).</title>
        <authorList>
            <person name="Yang X."/>
            <person name="Wang Z."/>
            <person name="Zhang L."/>
            <person name="Hao G."/>
            <person name="Liu J."/>
            <person name="Yang Y."/>
        </authorList>
    </citation>
    <scope>NUCLEOTIDE SEQUENCE [LARGE SCALE GENOMIC DNA]</scope>
    <source>
        <strain evidence="3">Cfa_2016G</strain>
        <tissue evidence="3">Leaf</tissue>
    </source>
</reference>
<evidence type="ECO:0008006" key="5">
    <source>
        <dbReference type="Google" id="ProtNLM"/>
    </source>
</evidence>
<organism evidence="3 4">
    <name type="scientific">Carpinus fangiana</name>
    <dbReference type="NCBI Taxonomy" id="176857"/>
    <lineage>
        <taxon>Eukaryota</taxon>
        <taxon>Viridiplantae</taxon>
        <taxon>Streptophyta</taxon>
        <taxon>Embryophyta</taxon>
        <taxon>Tracheophyta</taxon>
        <taxon>Spermatophyta</taxon>
        <taxon>Magnoliopsida</taxon>
        <taxon>eudicotyledons</taxon>
        <taxon>Gunneridae</taxon>
        <taxon>Pentapetalae</taxon>
        <taxon>rosids</taxon>
        <taxon>fabids</taxon>
        <taxon>Fagales</taxon>
        <taxon>Betulaceae</taxon>
        <taxon>Carpinus</taxon>
    </lineage>
</organism>
<dbReference type="AlphaFoldDB" id="A0A5N6RN97"/>
<keyword evidence="2" id="KW-0732">Signal</keyword>
<name>A0A5N6RN97_9ROSI</name>
<evidence type="ECO:0000256" key="2">
    <source>
        <dbReference type="SAM" id="SignalP"/>
    </source>
</evidence>
<evidence type="ECO:0000313" key="3">
    <source>
        <dbReference type="EMBL" id="KAE8099610.1"/>
    </source>
</evidence>
<gene>
    <name evidence="3" type="ORF">FH972_017579</name>
</gene>
<feature type="region of interest" description="Disordered" evidence="1">
    <location>
        <begin position="62"/>
        <end position="85"/>
    </location>
</feature>
<dbReference type="EMBL" id="CM017327">
    <property type="protein sequence ID" value="KAE8099610.1"/>
    <property type="molecule type" value="Genomic_DNA"/>
</dbReference>
<dbReference type="Proteomes" id="UP000327013">
    <property type="component" value="Chromosome 7"/>
</dbReference>
<feature type="signal peptide" evidence="2">
    <location>
        <begin position="1"/>
        <end position="19"/>
    </location>
</feature>
<accession>A0A5N6RN97</accession>
<keyword evidence="4" id="KW-1185">Reference proteome</keyword>
<sequence>MKLLAVLFFVLVVTSSCLAVPMRGLSGGTFRQEQGFHVGKGKGEAVVAVESKAEYSDSNIENHHNIPRQYYNDHGGDSQGGNGNG</sequence>
<dbReference type="PANTHER" id="PTHR36040">
    <property type="entry name" value="OS04G0188500 PROTEIN"/>
    <property type="match status" value="1"/>
</dbReference>
<dbReference type="PROSITE" id="PS51257">
    <property type="entry name" value="PROKAR_LIPOPROTEIN"/>
    <property type="match status" value="1"/>
</dbReference>
<proteinExistence type="predicted"/>